<protein>
    <recommendedName>
        <fullName evidence="7">Shikimate kinase</fullName>
        <shortName evidence="7">SK</shortName>
        <ecNumber evidence="7">2.7.1.71</ecNumber>
    </recommendedName>
</protein>
<feature type="binding site" evidence="7">
    <location>
        <position position="17"/>
    </location>
    <ligand>
        <name>Mg(2+)</name>
        <dbReference type="ChEBI" id="CHEBI:18420"/>
    </ligand>
</feature>
<dbReference type="GO" id="GO:0004765">
    <property type="term" value="F:shikimate kinase activity"/>
    <property type="evidence" value="ECO:0007669"/>
    <property type="project" value="UniProtKB-UniRule"/>
</dbReference>
<dbReference type="HAMAP" id="MF_00109">
    <property type="entry name" value="Shikimate_kinase"/>
    <property type="match status" value="1"/>
</dbReference>
<dbReference type="GO" id="GO:0005829">
    <property type="term" value="C:cytosol"/>
    <property type="evidence" value="ECO:0007669"/>
    <property type="project" value="TreeGrafter"/>
</dbReference>
<comment type="pathway">
    <text evidence="7">Metabolic intermediate biosynthesis; chorismate biosynthesis; chorismate from D-erythrose 4-phosphate and phosphoenolpyruvate: step 5/7.</text>
</comment>
<keyword evidence="7" id="KW-0963">Cytoplasm</keyword>
<dbReference type="Gene3D" id="3.40.50.300">
    <property type="entry name" value="P-loop containing nucleotide triphosphate hydrolases"/>
    <property type="match status" value="1"/>
</dbReference>
<keyword evidence="1 7" id="KW-0028">Amino-acid biosynthesis</keyword>
<feature type="binding site" evidence="7">
    <location>
        <position position="80"/>
    </location>
    <ligand>
        <name>substrate</name>
    </ligand>
</feature>
<dbReference type="HOGENOM" id="CLU_057607_4_1_9"/>
<dbReference type="OrthoDB" id="9800332at2"/>
<keyword evidence="2 7" id="KW-0808">Transferase</keyword>
<dbReference type="RefSeq" id="WP_014255024.1">
    <property type="nucleotide sequence ID" value="NC_016627.1"/>
</dbReference>
<comment type="subcellular location">
    <subcellularLocation>
        <location evidence="7">Cytoplasm</location>
    </subcellularLocation>
</comment>
<evidence type="ECO:0000256" key="5">
    <source>
        <dbReference type="ARBA" id="ARBA00022840"/>
    </source>
</evidence>
<accession>G8LU51</accession>
<dbReference type="Pfam" id="PF01202">
    <property type="entry name" value="SKI"/>
    <property type="match status" value="1"/>
</dbReference>
<dbReference type="InterPro" id="IPR031322">
    <property type="entry name" value="Shikimate/glucono_kinase"/>
</dbReference>
<dbReference type="Proteomes" id="UP000005435">
    <property type="component" value="Chromosome"/>
</dbReference>
<keyword evidence="7" id="KW-0479">Metal-binding</keyword>
<dbReference type="KEGG" id="ccl:Clocl_1830"/>
<reference evidence="9" key="1">
    <citation type="submission" date="2011-12" db="EMBL/GenBank/DDBJ databases">
        <title>Complete sequence of Clostridium clariflavum DSM 19732.</title>
        <authorList>
            <consortium name="US DOE Joint Genome Institute"/>
            <person name="Lucas S."/>
            <person name="Han J."/>
            <person name="Lapidus A."/>
            <person name="Cheng J.-F."/>
            <person name="Goodwin L."/>
            <person name="Pitluck S."/>
            <person name="Peters L."/>
            <person name="Teshima H."/>
            <person name="Detter J.C."/>
            <person name="Han C."/>
            <person name="Tapia R."/>
            <person name="Land M."/>
            <person name="Hauser L."/>
            <person name="Kyrpides N."/>
            <person name="Ivanova N."/>
            <person name="Pagani I."/>
            <person name="Kitzmiller T."/>
            <person name="Lynd L."/>
            <person name="Izquierdo J."/>
            <person name="Woyke T."/>
        </authorList>
    </citation>
    <scope>NUCLEOTIDE SEQUENCE [LARGE SCALE GENOMIC DNA]</scope>
    <source>
        <strain evidence="9">DSM 19732 / NBRC 101661 / EBR45</strain>
    </source>
</reference>
<evidence type="ECO:0000256" key="4">
    <source>
        <dbReference type="ARBA" id="ARBA00022777"/>
    </source>
</evidence>
<feature type="binding site" evidence="7">
    <location>
        <begin position="13"/>
        <end position="18"/>
    </location>
    <ligand>
        <name>ATP</name>
        <dbReference type="ChEBI" id="CHEBI:30616"/>
    </ligand>
</feature>
<dbReference type="UniPathway" id="UPA00053">
    <property type="reaction ID" value="UER00088"/>
</dbReference>
<feature type="binding site" evidence="7">
    <location>
        <position position="35"/>
    </location>
    <ligand>
        <name>substrate</name>
    </ligand>
</feature>
<feature type="binding site" evidence="7">
    <location>
        <position position="133"/>
    </location>
    <ligand>
        <name>substrate</name>
    </ligand>
</feature>
<dbReference type="GO" id="GO:0005524">
    <property type="term" value="F:ATP binding"/>
    <property type="evidence" value="ECO:0007669"/>
    <property type="project" value="UniProtKB-UniRule"/>
</dbReference>
<comment type="catalytic activity">
    <reaction evidence="7">
        <text>shikimate + ATP = 3-phosphoshikimate + ADP + H(+)</text>
        <dbReference type="Rhea" id="RHEA:13121"/>
        <dbReference type="ChEBI" id="CHEBI:15378"/>
        <dbReference type="ChEBI" id="CHEBI:30616"/>
        <dbReference type="ChEBI" id="CHEBI:36208"/>
        <dbReference type="ChEBI" id="CHEBI:145989"/>
        <dbReference type="ChEBI" id="CHEBI:456216"/>
        <dbReference type="EC" id="2.7.1.71"/>
    </reaction>
</comment>
<dbReference type="EMBL" id="CP003065">
    <property type="protein sequence ID" value="AEV68439.1"/>
    <property type="molecule type" value="Genomic_DNA"/>
</dbReference>
<comment type="caution">
    <text evidence="7">Lacks conserved residue(s) required for the propagation of feature annotation.</text>
</comment>
<dbReference type="GO" id="GO:0009423">
    <property type="term" value="P:chorismate biosynthetic process"/>
    <property type="evidence" value="ECO:0007669"/>
    <property type="project" value="UniProtKB-UniRule"/>
</dbReference>
<evidence type="ECO:0000256" key="7">
    <source>
        <dbReference type="HAMAP-Rule" id="MF_00109"/>
    </source>
</evidence>
<feature type="binding site" evidence="7">
    <location>
        <position position="116"/>
    </location>
    <ligand>
        <name>ATP</name>
        <dbReference type="ChEBI" id="CHEBI:30616"/>
    </ligand>
</feature>
<evidence type="ECO:0000256" key="2">
    <source>
        <dbReference type="ARBA" id="ARBA00022679"/>
    </source>
</evidence>
<dbReference type="STRING" id="720554.Clocl_1830"/>
<dbReference type="InterPro" id="IPR027417">
    <property type="entry name" value="P-loop_NTPase"/>
</dbReference>
<dbReference type="GO" id="GO:0008652">
    <property type="term" value="P:amino acid biosynthetic process"/>
    <property type="evidence" value="ECO:0007669"/>
    <property type="project" value="UniProtKB-KW"/>
</dbReference>
<keyword evidence="9" id="KW-1185">Reference proteome</keyword>
<dbReference type="GO" id="GO:0009073">
    <property type="term" value="P:aromatic amino acid family biosynthetic process"/>
    <property type="evidence" value="ECO:0007669"/>
    <property type="project" value="UniProtKB-KW"/>
</dbReference>
<comment type="similarity">
    <text evidence="7">Belongs to the shikimate kinase family.</text>
</comment>
<dbReference type="PANTHER" id="PTHR21087">
    <property type="entry name" value="SHIKIMATE KINASE"/>
    <property type="match status" value="1"/>
</dbReference>
<comment type="function">
    <text evidence="7">Catalyzes the specific phosphorylation of the 3-hydroxyl group of shikimic acid using ATP as a cosubstrate.</text>
</comment>
<keyword evidence="3 7" id="KW-0547">Nucleotide-binding</keyword>
<evidence type="ECO:0000256" key="3">
    <source>
        <dbReference type="ARBA" id="ARBA00022741"/>
    </source>
</evidence>
<dbReference type="GO" id="GO:0000287">
    <property type="term" value="F:magnesium ion binding"/>
    <property type="evidence" value="ECO:0007669"/>
    <property type="project" value="UniProtKB-UniRule"/>
</dbReference>
<evidence type="ECO:0000256" key="1">
    <source>
        <dbReference type="ARBA" id="ARBA00022605"/>
    </source>
</evidence>
<sequence length="172" mass="19676">MKFKNIVLIGMPSSGKSTIGKPLSKELNMQFIDTDSLIFEREKRALKDIVNEDGLERFLQIQENIILEIDAENHVISTGGSVVYNARAMEHLKKDGYVVFLDVKLDEINSRLKSGRRFARNPNQSFEDLYKERLPLYQKYANITIDCSNKSVELLVKEIKDRFLSAAKECSG</sequence>
<name>G8LU51_ACECE</name>
<evidence type="ECO:0000313" key="9">
    <source>
        <dbReference type="Proteomes" id="UP000005435"/>
    </source>
</evidence>
<comment type="subunit">
    <text evidence="7">Monomer.</text>
</comment>
<keyword evidence="4 7" id="KW-0418">Kinase</keyword>
<gene>
    <name evidence="7" type="primary">aroK</name>
    <name evidence="8" type="ordered locus">Clocl_1830</name>
</gene>
<dbReference type="SUPFAM" id="SSF52540">
    <property type="entry name" value="P-loop containing nucleoside triphosphate hydrolases"/>
    <property type="match status" value="1"/>
</dbReference>
<proteinExistence type="inferred from homology"/>
<dbReference type="AlphaFoldDB" id="G8LU51"/>
<dbReference type="InterPro" id="IPR000623">
    <property type="entry name" value="Shikimate_kinase/TSH1"/>
</dbReference>
<reference evidence="8 9" key="2">
    <citation type="journal article" date="2012" name="Stand. Genomic Sci.">
        <title>Complete Genome Sequence of Clostridium clariflavum DSM 19732.</title>
        <authorList>
            <person name="Izquierdo J.A."/>
            <person name="Goodwin L."/>
            <person name="Davenport K.W."/>
            <person name="Teshima H."/>
            <person name="Bruce D."/>
            <person name="Detter C."/>
            <person name="Tapia R."/>
            <person name="Han S."/>
            <person name="Land M."/>
            <person name="Hauser L."/>
            <person name="Jeffries C.D."/>
            <person name="Han J."/>
            <person name="Pitluck S."/>
            <person name="Nolan M."/>
            <person name="Chen A."/>
            <person name="Huntemann M."/>
            <person name="Mavromatis K."/>
            <person name="Mikhailova N."/>
            <person name="Liolios K."/>
            <person name="Woyke T."/>
            <person name="Lynd L.R."/>
        </authorList>
    </citation>
    <scope>NUCLEOTIDE SEQUENCE [LARGE SCALE GENOMIC DNA]</scope>
    <source>
        <strain evidence="9">DSM 19732 / NBRC 101661 / EBR45</strain>
    </source>
</reference>
<evidence type="ECO:0000313" key="8">
    <source>
        <dbReference type="EMBL" id="AEV68439.1"/>
    </source>
</evidence>
<keyword evidence="5 7" id="KW-0067">ATP-binding</keyword>
<comment type="cofactor">
    <cofactor evidence="7">
        <name>Mg(2+)</name>
        <dbReference type="ChEBI" id="CHEBI:18420"/>
    </cofactor>
    <text evidence="7">Binds 1 Mg(2+) ion per subunit.</text>
</comment>
<evidence type="ECO:0000256" key="6">
    <source>
        <dbReference type="ARBA" id="ARBA00023141"/>
    </source>
</evidence>
<dbReference type="CDD" id="cd00464">
    <property type="entry name" value="SK"/>
    <property type="match status" value="1"/>
</dbReference>
<keyword evidence="6 7" id="KW-0057">Aromatic amino acid biosynthesis</keyword>
<dbReference type="EC" id="2.7.1.71" evidence="7"/>
<organism evidence="8 9">
    <name type="scientific">Acetivibrio clariflavus (strain DSM 19732 / NBRC 101661 / EBR45)</name>
    <name type="common">Clostridium clariflavum</name>
    <dbReference type="NCBI Taxonomy" id="720554"/>
    <lineage>
        <taxon>Bacteria</taxon>
        <taxon>Bacillati</taxon>
        <taxon>Bacillota</taxon>
        <taxon>Clostridia</taxon>
        <taxon>Eubacteriales</taxon>
        <taxon>Oscillospiraceae</taxon>
        <taxon>Acetivibrio</taxon>
    </lineage>
</organism>
<dbReference type="PANTHER" id="PTHR21087:SF16">
    <property type="entry name" value="SHIKIMATE KINASE 1, CHLOROPLASTIC"/>
    <property type="match status" value="1"/>
</dbReference>
<dbReference type="PRINTS" id="PR01100">
    <property type="entry name" value="SHIKIMTKNASE"/>
</dbReference>
<keyword evidence="7" id="KW-0460">Magnesium</keyword>
<dbReference type="eggNOG" id="COG0703">
    <property type="taxonomic scope" value="Bacteria"/>
</dbReference>